<dbReference type="InterPro" id="IPR032623">
    <property type="entry name" value="FecR_N"/>
</dbReference>
<dbReference type="Proteomes" id="UP000650424">
    <property type="component" value="Unassembled WGS sequence"/>
</dbReference>
<proteinExistence type="predicted"/>
<dbReference type="PANTHER" id="PTHR30273:SF2">
    <property type="entry name" value="PROTEIN FECR"/>
    <property type="match status" value="1"/>
</dbReference>
<organism evidence="3 4">
    <name type="scientific">Undibacterium hunanense</name>
    <dbReference type="NCBI Taxonomy" id="2762292"/>
    <lineage>
        <taxon>Bacteria</taxon>
        <taxon>Pseudomonadati</taxon>
        <taxon>Pseudomonadota</taxon>
        <taxon>Betaproteobacteria</taxon>
        <taxon>Burkholderiales</taxon>
        <taxon>Oxalobacteraceae</taxon>
        <taxon>Undibacterium</taxon>
    </lineage>
</organism>
<evidence type="ECO:0000313" key="4">
    <source>
        <dbReference type="Proteomes" id="UP000650424"/>
    </source>
</evidence>
<gene>
    <name evidence="3" type="ORF">H8L32_26380</name>
</gene>
<sequence>MMSSQANAITPAPIIVGGKPLDPGIADQASEWLTLHMSGEMTEADNQRWQAWRDAHPDHNRAWQHIEGVMGRFGKLQASAAYKSLSPYAAETMADSDTHASRRKAMKILLYLGGTGVAGLFTSQTQTWQQLAADYHTGVGEKREISLADGTRITLNTASSINVSFDGKRRLVRLVAGEIMIVTGHINANERPFVIASNDGNICALGTQFTVRQYEDHTAVTVLEHAVEITPEGTPGSSQVVRTGQGVSFTRHGFGKLKSTDEQAAAWVRGQIIADDMRLADFVADLGRYRKGVLRCDPAVADLRLSAVLPLKDVESILNMLPNSLPVKVMSFTRFWVTIAPA</sequence>
<dbReference type="Gene3D" id="2.60.120.1440">
    <property type="match status" value="1"/>
</dbReference>
<comment type="caution">
    <text evidence="3">The sequence shown here is derived from an EMBL/GenBank/DDBJ whole genome shotgun (WGS) entry which is preliminary data.</text>
</comment>
<feature type="domain" description="FecR protein" evidence="1">
    <location>
        <begin position="134"/>
        <end position="228"/>
    </location>
</feature>
<dbReference type="PANTHER" id="PTHR30273">
    <property type="entry name" value="PERIPLASMIC SIGNAL SENSOR AND SIGMA FACTOR ACTIVATOR FECR-RELATED"/>
    <property type="match status" value="1"/>
</dbReference>
<name>A0ABR6ZYV8_9BURK</name>
<evidence type="ECO:0000313" key="3">
    <source>
        <dbReference type="EMBL" id="MBC3921019.1"/>
    </source>
</evidence>
<reference evidence="3 4" key="1">
    <citation type="submission" date="2020-08" db="EMBL/GenBank/DDBJ databases">
        <title>Novel species isolated from subtropical streams in China.</title>
        <authorList>
            <person name="Lu H."/>
        </authorList>
    </citation>
    <scope>NUCLEOTIDE SEQUENCE [LARGE SCALE GENOMIC DNA]</scope>
    <source>
        <strain evidence="3 4">CY18W</strain>
    </source>
</reference>
<evidence type="ECO:0000259" key="2">
    <source>
        <dbReference type="Pfam" id="PF16220"/>
    </source>
</evidence>
<protein>
    <submittedName>
        <fullName evidence="3">FecR domain-containing protein</fullName>
    </submittedName>
</protein>
<feature type="domain" description="FecR N-terminal" evidence="2">
    <location>
        <begin position="27"/>
        <end position="67"/>
    </location>
</feature>
<dbReference type="Pfam" id="PF16220">
    <property type="entry name" value="DUF4880"/>
    <property type="match status" value="1"/>
</dbReference>
<dbReference type="Pfam" id="PF04773">
    <property type="entry name" value="FecR"/>
    <property type="match status" value="1"/>
</dbReference>
<keyword evidence="4" id="KW-1185">Reference proteome</keyword>
<dbReference type="InterPro" id="IPR012373">
    <property type="entry name" value="Ferrdict_sens_TM"/>
</dbReference>
<dbReference type="PIRSF" id="PIRSF018266">
    <property type="entry name" value="FecR"/>
    <property type="match status" value="1"/>
</dbReference>
<dbReference type="InterPro" id="IPR006860">
    <property type="entry name" value="FecR"/>
</dbReference>
<evidence type="ECO:0000259" key="1">
    <source>
        <dbReference type="Pfam" id="PF04773"/>
    </source>
</evidence>
<dbReference type="EMBL" id="JACOGF010000023">
    <property type="protein sequence ID" value="MBC3921019.1"/>
    <property type="molecule type" value="Genomic_DNA"/>
</dbReference>
<accession>A0ABR6ZYV8</accession>